<accession>A0AAW0UI64</accession>
<dbReference type="AlphaFoldDB" id="A0AAW0UI64"/>
<evidence type="ECO:0000313" key="2">
    <source>
        <dbReference type="Proteomes" id="UP001487740"/>
    </source>
</evidence>
<protein>
    <recommendedName>
        <fullName evidence="3">Secreted protein</fullName>
    </recommendedName>
</protein>
<dbReference type="Proteomes" id="UP001487740">
    <property type="component" value="Unassembled WGS sequence"/>
</dbReference>
<name>A0AAW0UI64_SCYPA</name>
<organism evidence="1 2">
    <name type="scientific">Scylla paramamosain</name>
    <name type="common">Mud crab</name>
    <dbReference type="NCBI Taxonomy" id="85552"/>
    <lineage>
        <taxon>Eukaryota</taxon>
        <taxon>Metazoa</taxon>
        <taxon>Ecdysozoa</taxon>
        <taxon>Arthropoda</taxon>
        <taxon>Crustacea</taxon>
        <taxon>Multicrustacea</taxon>
        <taxon>Malacostraca</taxon>
        <taxon>Eumalacostraca</taxon>
        <taxon>Eucarida</taxon>
        <taxon>Decapoda</taxon>
        <taxon>Pleocyemata</taxon>
        <taxon>Brachyura</taxon>
        <taxon>Eubrachyura</taxon>
        <taxon>Portunoidea</taxon>
        <taxon>Portunidae</taxon>
        <taxon>Portuninae</taxon>
        <taxon>Scylla</taxon>
    </lineage>
</organism>
<dbReference type="EMBL" id="JARAKH010000011">
    <property type="protein sequence ID" value="KAK8399511.1"/>
    <property type="molecule type" value="Genomic_DNA"/>
</dbReference>
<evidence type="ECO:0008006" key="3">
    <source>
        <dbReference type="Google" id="ProtNLM"/>
    </source>
</evidence>
<gene>
    <name evidence="1" type="ORF">O3P69_003533</name>
</gene>
<keyword evidence="2" id="KW-1185">Reference proteome</keyword>
<proteinExistence type="predicted"/>
<evidence type="ECO:0000313" key="1">
    <source>
        <dbReference type="EMBL" id="KAK8399511.1"/>
    </source>
</evidence>
<comment type="caution">
    <text evidence="1">The sequence shown here is derived from an EMBL/GenBank/DDBJ whole genome shotgun (WGS) entry which is preliminary data.</text>
</comment>
<sequence>MASCLPLLTTICGSNAGAQNFADRCLHPDYFVMGWRCCLDRPPARLALPKVCREGKLGYVTSRQTTAGCSVRRHHHHHHHILTPFTFKSITGAHQDRSALHSSPGDAKQLHNFTIEYSPKLPCDSPAAAAVHYPPSVLAR</sequence>
<reference evidence="1 2" key="1">
    <citation type="submission" date="2023-03" db="EMBL/GenBank/DDBJ databases">
        <title>High-quality genome of Scylla paramamosain provides insights in environmental adaptation.</title>
        <authorList>
            <person name="Zhang L."/>
        </authorList>
    </citation>
    <scope>NUCLEOTIDE SEQUENCE [LARGE SCALE GENOMIC DNA]</scope>
    <source>
        <strain evidence="1">LZ_2023a</strain>
        <tissue evidence="1">Muscle</tissue>
    </source>
</reference>